<dbReference type="InParanoid" id="A7EPI7"/>
<organism evidence="1 2">
    <name type="scientific">Sclerotinia sclerotiorum (strain ATCC 18683 / 1980 / Ss-1)</name>
    <name type="common">White mold</name>
    <name type="synonym">Whetzelinia sclerotiorum</name>
    <dbReference type="NCBI Taxonomy" id="665079"/>
    <lineage>
        <taxon>Eukaryota</taxon>
        <taxon>Fungi</taxon>
        <taxon>Dikarya</taxon>
        <taxon>Ascomycota</taxon>
        <taxon>Pezizomycotina</taxon>
        <taxon>Leotiomycetes</taxon>
        <taxon>Helotiales</taxon>
        <taxon>Sclerotiniaceae</taxon>
        <taxon>Sclerotinia</taxon>
    </lineage>
</organism>
<accession>A7EPI7</accession>
<proteinExistence type="predicted"/>
<keyword evidence="2" id="KW-1185">Reference proteome</keyword>
<gene>
    <name evidence="1" type="ORF">SS1G_07236</name>
</gene>
<sequence>MHSIKKLTKAPNFGIFQTSRSSDLGILPNSDFQTFQLFKSESLKVFKPFSSSKVRI</sequence>
<evidence type="ECO:0000313" key="1">
    <source>
        <dbReference type="EMBL" id="EDO04753.1"/>
    </source>
</evidence>
<reference evidence="2" key="1">
    <citation type="journal article" date="2011" name="PLoS Genet.">
        <title>Genomic analysis of the necrotrophic fungal pathogens Sclerotinia sclerotiorum and Botrytis cinerea.</title>
        <authorList>
            <person name="Amselem J."/>
            <person name="Cuomo C.A."/>
            <person name="van Kan J.A."/>
            <person name="Viaud M."/>
            <person name="Benito E.P."/>
            <person name="Couloux A."/>
            <person name="Coutinho P.M."/>
            <person name="de Vries R.P."/>
            <person name="Dyer P.S."/>
            <person name="Fillinger S."/>
            <person name="Fournier E."/>
            <person name="Gout L."/>
            <person name="Hahn M."/>
            <person name="Kohn L."/>
            <person name="Lapalu N."/>
            <person name="Plummer K.M."/>
            <person name="Pradier J.M."/>
            <person name="Quevillon E."/>
            <person name="Sharon A."/>
            <person name="Simon A."/>
            <person name="ten Have A."/>
            <person name="Tudzynski B."/>
            <person name="Tudzynski P."/>
            <person name="Wincker P."/>
            <person name="Andrew M."/>
            <person name="Anthouard V."/>
            <person name="Beever R.E."/>
            <person name="Beffa R."/>
            <person name="Benoit I."/>
            <person name="Bouzid O."/>
            <person name="Brault B."/>
            <person name="Chen Z."/>
            <person name="Choquer M."/>
            <person name="Collemare J."/>
            <person name="Cotton P."/>
            <person name="Danchin E.G."/>
            <person name="Da Silva C."/>
            <person name="Gautier A."/>
            <person name="Giraud C."/>
            <person name="Giraud T."/>
            <person name="Gonzalez C."/>
            <person name="Grossetete S."/>
            <person name="Guldener U."/>
            <person name="Henrissat B."/>
            <person name="Howlett B.J."/>
            <person name="Kodira C."/>
            <person name="Kretschmer M."/>
            <person name="Lappartient A."/>
            <person name="Leroch M."/>
            <person name="Levis C."/>
            <person name="Mauceli E."/>
            <person name="Neuveglise C."/>
            <person name="Oeser B."/>
            <person name="Pearson M."/>
            <person name="Poulain J."/>
            <person name="Poussereau N."/>
            <person name="Quesneville H."/>
            <person name="Rascle C."/>
            <person name="Schumacher J."/>
            <person name="Segurens B."/>
            <person name="Sexton A."/>
            <person name="Silva E."/>
            <person name="Sirven C."/>
            <person name="Soanes D.M."/>
            <person name="Talbot N.J."/>
            <person name="Templeton M."/>
            <person name="Yandava C."/>
            <person name="Yarden O."/>
            <person name="Zeng Q."/>
            <person name="Rollins J.A."/>
            <person name="Lebrun M.H."/>
            <person name="Dickman M."/>
        </authorList>
    </citation>
    <scope>NUCLEOTIDE SEQUENCE [LARGE SCALE GENOMIC DNA]</scope>
    <source>
        <strain evidence="2">ATCC 18683 / 1980 / Ss-1</strain>
    </source>
</reference>
<dbReference type="HOGENOM" id="CLU_3015588_0_0_1"/>
<dbReference type="AlphaFoldDB" id="A7EPI7"/>
<dbReference type="GeneID" id="5487780"/>
<protein>
    <submittedName>
        <fullName evidence="1">Uncharacterized protein</fullName>
    </submittedName>
</protein>
<dbReference type="RefSeq" id="XP_001591790.1">
    <property type="nucleotide sequence ID" value="XM_001591740.1"/>
</dbReference>
<dbReference type="Proteomes" id="UP000001312">
    <property type="component" value="Unassembled WGS sequence"/>
</dbReference>
<dbReference type="EMBL" id="CH476629">
    <property type="protein sequence ID" value="EDO04753.1"/>
    <property type="molecule type" value="Genomic_DNA"/>
</dbReference>
<name>A7EPI7_SCLS1</name>
<dbReference type="KEGG" id="ssl:SS1G_07236"/>
<evidence type="ECO:0000313" key="2">
    <source>
        <dbReference type="Proteomes" id="UP000001312"/>
    </source>
</evidence>